<proteinExistence type="predicted"/>
<dbReference type="RefSeq" id="WP_194738564.1">
    <property type="nucleotide sequence ID" value="NZ_JADKYY010000002.1"/>
</dbReference>
<dbReference type="InterPro" id="IPR050583">
    <property type="entry name" value="Mycobacterial_A85_antigen"/>
</dbReference>
<dbReference type="PANTHER" id="PTHR48098:SF6">
    <property type="entry name" value="FERRI-BACILLIBACTIN ESTERASE BESA"/>
    <property type="match status" value="1"/>
</dbReference>
<keyword evidence="2" id="KW-0378">Hydrolase</keyword>
<accession>A0A931E9G7</accession>
<dbReference type="InterPro" id="IPR000801">
    <property type="entry name" value="Esterase-like"/>
</dbReference>
<evidence type="ECO:0000313" key="2">
    <source>
        <dbReference type="EMBL" id="MBF5026633.1"/>
    </source>
</evidence>
<reference evidence="2" key="1">
    <citation type="submission" date="2020-11" db="EMBL/GenBank/DDBJ databases">
        <title>Genome seq and assembly of Planobacterium sp.</title>
        <authorList>
            <person name="Chhetri G."/>
        </authorList>
    </citation>
    <scope>NUCLEOTIDE SEQUENCE</scope>
    <source>
        <strain evidence="2">GCR5</strain>
    </source>
</reference>
<evidence type="ECO:0000313" key="3">
    <source>
        <dbReference type="Proteomes" id="UP000694480"/>
    </source>
</evidence>
<dbReference type="AlphaFoldDB" id="A0A931E9G7"/>
<dbReference type="Pfam" id="PF00756">
    <property type="entry name" value="Esterase"/>
    <property type="match status" value="1"/>
</dbReference>
<dbReference type="GO" id="GO:0016787">
    <property type="term" value="F:hydrolase activity"/>
    <property type="evidence" value="ECO:0007669"/>
    <property type="project" value="UniProtKB-KW"/>
</dbReference>
<gene>
    <name evidence="2" type="ORF">IC612_02330</name>
</gene>
<dbReference type="Gene3D" id="3.40.50.1820">
    <property type="entry name" value="alpha/beta hydrolase"/>
    <property type="match status" value="1"/>
</dbReference>
<feature type="signal peptide" evidence="1">
    <location>
        <begin position="1"/>
        <end position="22"/>
    </location>
</feature>
<sequence>MIKSLIILIVALVLAPCFKAQATRKGTVLKDSLYAPQLGYTKGIWIYLPPNYDFAKQRYPVLYLQDAQNLFDRNTSYSGEWGIDETMDSLYFKKKPMAIIVGIEHGGENRINELTPFPHPKYKGGQGKAYLDFITNSLKPHIDKNYRTKTKKRHTYIGGSSLGGLISTFALGYSNDYFSKALVFSPAYWINLQPLVSFISSSRNCHYSRKSLYIIQGLNESSTIEKDTREVVQHLQNNGLKRKNTAILSDPNGVHNENFWRSEFARAYLWLWSL</sequence>
<dbReference type="Proteomes" id="UP000694480">
    <property type="component" value="Unassembled WGS sequence"/>
</dbReference>
<protein>
    <submittedName>
        <fullName evidence="2">Alpha/beta hydrolase</fullName>
    </submittedName>
</protein>
<feature type="chain" id="PRO_5037956936" evidence="1">
    <location>
        <begin position="23"/>
        <end position="274"/>
    </location>
</feature>
<organism evidence="2 3">
    <name type="scientific">Planobacterium oryzisoli</name>
    <dbReference type="NCBI Taxonomy" id="2771435"/>
    <lineage>
        <taxon>Bacteria</taxon>
        <taxon>Pseudomonadati</taxon>
        <taxon>Bacteroidota</taxon>
        <taxon>Flavobacteriia</taxon>
        <taxon>Flavobacteriales</taxon>
        <taxon>Weeksellaceae</taxon>
        <taxon>Chryseobacterium group</taxon>
        <taxon>Chryseobacterium</taxon>
    </lineage>
</organism>
<evidence type="ECO:0000256" key="1">
    <source>
        <dbReference type="SAM" id="SignalP"/>
    </source>
</evidence>
<dbReference type="EMBL" id="JADKYY010000002">
    <property type="protein sequence ID" value="MBF5026633.1"/>
    <property type="molecule type" value="Genomic_DNA"/>
</dbReference>
<keyword evidence="3" id="KW-1185">Reference proteome</keyword>
<dbReference type="PANTHER" id="PTHR48098">
    <property type="entry name" value="ENTEROCHELIN ESTERASE-RELATED"/>
    <property type="match status" value="1"/>
</dbReference>
<comment type="caution">
    <text evidence="2">The sequence shown here is derived from an EMBL/GenBank/DDBJ whole genome shotgun (WGS) entry which is preliminary data.</text>
</comment>
<keyword evidence="1" id="KW-0732">Signal</keyword>
<dbReference type="SUPFAM" id="SSF53474">
    <property type="entry name" value="alpha/beta-Hydrolases"/>
    <property type="match status" value="1"/>
</dbReference>
<name>A0A931E9G7_9FLAO</name>
<dbReference type="InterPro" id="IPR029058">
    <property type="entry name" value="AB_hydrolase_fold"/>
</dbReference>